<sequence>MSDFEDDDDFMVEDDEEYDFDFEYDEDNEEEEQNVDLENKYYNAKALKEDNPEEAIKEFQNVIDSDTEQSDWSFKACKQMVKVSLKIKDYEGAIKYYKKLLSLLNIVAKSYSEKSINNILDYASNSDSIEFLEQFYEITLNKLEETKNDRLWLKTNLKLAKLLLDNREYSKLTKVIDQLHKACEQENNPDGQGTLLVEVFAIEIQMYTEMKNTKKLKPLYQQCLNVKSAIPHPRIMGIIRECGGKMHMIEGKWNDAQTDFFEAFKNFDEAGSPQRIQCLKYLVLANMLSESEINPFDSQETKPYKNDNQIVALTNLINAYQRVDIDEFESILKKNQSTIMNDPFIRTYMDDVIKNIRSQVLIRLIKPYTRIKLSFASKKLNITPQEVEELLINLILDKKINGYIDQINQILELEHDKQSINYYPDIGKWSNNVEKLIKTFDRKMD</sequence>
<protein>
    <recommendedName>
        <fullName evidence="4">COP9 signalosome complex subunit 2</fullName>
    </recommendedName>
</protein>
<dbReference type="PANTHER" id="PTHR10678">
    <property type="entry name" value="26S PROTEASOME NON-ATPASE REGULATORY SUBUNIT 11/COP9 SIGNALOSOME COMPLEX SUBUNIT 2"/>
    <property type="match status" value="1"/>
</dbReference>
<dbReference type="FunFam" id="1.25.40.570:FF:000006">
    <property type="entry name" value="COP9 signalosome complex subunit 2"/>
    <property type="match status" value="1"/>
</dbReference>
<evidence type="ECO:0000259" key="7">
    <source>
        <dbReference type="PROSITE" id="PS50250"/>
    </source>
</evidence>
<feature type="domain" description="PCI" evidence="7">
    <location>
        <begin position="249"/>
        <end position="418"/>
    </location>
</feature>
<evidence type="ECO:0000313" key="9">
    <source>
        <dbReference type="Proteomes" id="UP000193944"/>
    </source>
</evidence>
<dbReference type="GO" id="GO:0005634">
    <property type="term" value="C:nucleus"/>
    <property type="evidence" value="ECO:0007669"/>
    <property type="project" value="UniProtKB-SubCell"/>
</dbReference>
<dbReference type="STRING" id="1754192.A0A1Y1VWA6"/>
<dbReference type="SUPFAM" id="SSF48452">
    <property type="entry name" value="TPR-like"/>
    <property type="match status" value="1"/>
</dbReference>
<keyword evidence="9" id="KW-1185">Reference proteome</keyword>
<comment type="subcellular location">
    <subcellularLocation>
        <location evidence="2">Cytoplasm</location>
    </subcellularLocation>
    <subcellularLocation>
        <location evidence="1">Nucleus</location>
    </subcellularLocation>
</comment>
<evidence type="ECO:0000256" key="4">
    <source>
        <dbReference type="ARBA" id="ARBA00014879"/>
    </source>
</evidence>
<keyword evidence="5" id="KW-0963">Cytoplasm</keyword>
<gene>
    <name evidence="8" type="ORF">BCR32DRAFT_297688</name>
</gene>
<dbReference type="InterPro" id="IPR000717">
    <property type="entry name" value="PCI_dom"/>
</dbReference>
<organism evidence="8 9">
    <name type="scientific">Anaeromyces robustus</name>
    <dbReference type="NCBI Taxonomy" id="1754192"/>
    <lineage>
        <taxon>Eukaryota</taxon>
        <taxon>Fungi</taxon>
        <taxon>Fungi incertae sedis</taxon>
        <taxon>Chytridiomycota</taxon>
        <taxon>Chytridiomycota incertae sedis</taxon>
        <taxon>Neocallimastigomycetes</taxon>
        <taxon>Neocallimastigales</taxon>
        <taxon>Neocallimastigaceae</taxon>
        <taxon>Anaeromyces</taxon>
    </lineage>
</organism>
<dbReference type="Proteomes" id="UP000193944">
    <property type="component" value="Unassembled WGS sequence"/>
</dbReference>
<dbReference type="PROSITE" id="PS50250">
    <property type="entry name" value="PCI"/>
    <property type="match status" value="1"/>
</dbReference>
<dbReference type="InterPro" id="IPR050871">
    <property type="entry name" value="26S_Proteasome/COP9_Components"/>
</dbReference>
<dbReference type="EMBL" id="MCFG01000457">
    <property type="protein sequence ID" value="ORX65588.1"/>
    <property type="molecule type" value="Genomic_DNA"/>
</dbReference>
<accession>A0A1Y1VWA6</accession>
<dbReference type="SMART" id="SM00753">
    <property type="entry name" value="PAM"/>
    <property type="match status" value="1"/>
</dbReference>
<dbReference type="SUPFAM" id="SSF46785">
    <property type="entry name" value="Winged helix' DNA-binding domain"/>
    <property type="match status" value="1"/>
</dbReference>
<evidence type="ECO:0000256" key="3">
    <source>
        <dbReference type="ARBA" id="ARBA00009318"/>
    </source>
</evidence>
<comment type="caution">
    <text evidence="8">The sequence shown here is derived from an EMBL/GenBank/DDBJ whole genome shotgun (WGS) entry which is preliminary data.</text>
</comment>
<dbReference type="OrthoDB" id="194139at2759"/>
<reference evidence="8 9" key="1">
    <citation type="submission" date="2016-08" db="EMBL/GenBank/DDBJ databases">
        <title>A Parts List for Fungal Cellulosomes Revealed by Comparative Genomics.</title>
        <authorList>
            <consortium name="DOE Joint Genome Institute"/>
            <person name="Haitjema C.H."/>
            <person name="Gilmore S.P."/>
            <person name="Henske J.K."/>
            <person name="Solomon K.V."/>
            <person name="De Groot R."/>
            <person name="Kuo A."/>
            <person name="Mondo S.J."/>
            <person name="Salamov A.A."/>
            <person name="Labutti K."/>
            <person name="Zhao Z."/>
            <person name="Chiniquy J."/>
            <person name="Barry K."/>
            <person name="Brewer H.M."/>
            <person name="Purvine S.O."/>
            <person name="Wright A.T."/>
            <person name="Boxma B."/>
            <person name="Van Alen T."/>
            <person name="Hackstein J.H."/>
            <person name="Baker S.E."/>
            <person name="Grigoriev I.V."/>
            <person name="O'Malley M.A."/>
        </authorList>
    </citation>
    <scope>NUCLEOTIDE SEQUENCE [LARGE SCALE GENOMIC DNA]</scope>
    <source>
        <strain evidence="8 9">S4</strain>
    </source>
</reference>
<evidence type="ECO:0000313" key="8">
    <source>
        <dbReference type="EMBL" id="ORX65588.1"/>
    </source>
</evidence>
<keyword evidence="6" id="KW-0539">Nucleus</keyword>
<evidence type="ECO:0000256" key="2">
    <source>
        <dbReference type="ARBA" id="ARBA00004496"/>
    </source>
</evidence>
<dbReference type="SMART" id="SM00088">
    <property type="entry name" value="PINT"/>
    <property type="match status" value="1"/>
</dbReference>
<dbReference type="InterPro" id="IPR036390">
    <property type="entry name" value="WH_DNA-bd_sf"/>
</dbReference>
<dbReference type="GO" id="GO:0005737">
    <property type="term" value="C:cytoplasm"/>
    <property type="evidence" value="ECO:0007669"/>
    <property type="project" value="UniProtKB-SubCell"/>
</dbReference>
<evidence type="ECO:0000256" key="5">
    <source>
        <dbReference type="ARBA" id="ARBA00022490"/>
    </source>
</evidence>
<evidence type="ECO:0000256" key="1">
    <source>
        <dbReference type="ARBA" id="ARBA00004123"/>
    </source>
</evidence>
<comment type="similarity">
    <text evidence="3">Belongs to the CSN2 family.</text>
</comment>
<reference evidence="8 9" key="2">
    <citation type="submission" date="2016-08" db="EMBL/GenBank/DDBJ databases">
        <title>Pervasive Adenine N6-methylation of Active Genes in Fungi.</title>
        <authorList>
            <consortium name="DOE Joint Genome Institute"/>
            <person name="Mondo S.J."/>
            <person name="Dannebaum R.O."/>
            <person name="Kuo R.C."/>
            <person name="Labutti K."/>
            <person name="Haridas S."/>
            <person name="Kuo A."/>
            <person name="Salamov A."/>
            <person name="Ahrendt S.R."/>
            <person name="Lipzen A."/>
            <person name="Sullivan W."/>
            <person name="Andreopoulos W.B."/>
            <person name="Clum A."/>
            <person name="Lindquist E."/>
            <person name="Daum C."/>
            <person name="Ramamoorthy G.K."/>
            <person name="Gryganskyi A."/>
            <person name="Culley D."/>
            <person name="Magnuson J.K."/>
            <person name="James T.Y."/>
            <person name="O'Malley M.A."/>
            <person name="Stajich J.E."/>
            <person name="Spatafora J.W."/>
            <person name="Visel A."/>
            <person name="Grigoriev I.V."/>
        </authorList>
    </citation>
    <scope>NUCLEOTIDE SEQUENCE [LARGE SCALE GENOMIC DNA]</scope>
    <source>
        <strain evidence="8 9">S4</strain>
    </source>
</reference>
<proteinExistence type="inferred from homology"/>
<name>A0A1Y1VWA6_9FUNG</name>
<dbReference type="Pfam" id="PF01399">
    <property type="entry name" value="PCI"/>
    <property type="match status" value="1"/>
</dbReference>
<dbReference type="InterPro" id="IPR011990">
    <property type="entry name" value="TPR-like_helical_dom_sf"/>
</dbReference>
<dbReference type="AlphaFoldDB" id="A0A1Y1VWA6"/>
<evidence type="ECO:0000256" key="6">
    <source>
        <dbReference type="ARBA" id="ARBA00023242"/>
    </source>
</evidence>
<dbReference type="Gene3D" id="1.25.40.570">
    <property type="match status" value="1"/>
</dbReference>